<gene>
    <name evidence="1" type="ORF">LTR37_012312</name>
</gene>
<dbReference type="EMBL" id="JAUTXU010000113">
    <property type="protein sequence ID" value="KAK3707143.1"/>
    <property type="molecule type" value="Genomic_DNA"/>
</dbReference>
<name>A0ACC3N1C7_9PEZI</name>
<protein>
    <submittedName>
        <fullName evidence="1">Uncharacterized protein</fullName>
    </submittedName>
</protein>
<keyword evidence="2" id="KW-1185">Reference proteome</keyword>
<accession>A0ACC3N1C7</accession>
<proteinExistence type="predicted"/>
<evidence type="ECO:0000313" key="1">
    <source>
        <dbReference type="EMBL" id="KAK3707143.1"/>
    </source>
</evidence>
<dbReference type="Proteomes" id="UP001281147">
    <property type="component" value="Unassembled WGS sequence"/>
</dbReference>
<sequence>MEALKAEVERIALRVQELYNTKEKFRTYHGSSSSTRRPVEEASTNTVDTSRLNHILRVDADEKIAVVEANVPMDAFLEETLKHDLMPLVVREFPGITVGGAYSGTAGESSSFRHWFFDRTVSEIEIVLANGEVINCSESENADVFEGAPGALGTLGVVTLLTIRLQKAARYVDVTYHPVEDANEAIDKFQAFATQEDDSFQYLDGMMFSPTKGAIVTGKLHDSNPQGLQKAMARAHPSARLHLPLQSRLLLVRHDVTGLKFSETTRRVFDPLLRTRMLYKALHAQEPTTLMVIQDVAVPFPAAEKFIEWSTSRLDMFPLWLCPLRVSPMPTLHPHPLKANDPDDKTSELMLNIGVYSSSSSIKTPEDWIYANQDLEDKVTELGGMKWAYATQFYAEGSFWEQYDREWYDNLRDRCHATALPNMYDKTRVDLVAGRKMVVESNAAWARSLFGPLGEIRCAVLCVWEAVKSRAWRLERHNA</sequence>
<comment type="caution">
    <text evidence="1">The sequence shown here is derived from an EMBL/GenBank/DDBJ whole genome shotgun (WGS) entry which is preliminary data.</text>
</comment>
<organism evidence="1 2">
    <name type="scientific">Vermiconidia calcicola</name>
    <dbReference type="NCBI Taxonomy" id="1690605"/>
    <lineage>
        <taxon>Eukaryota</taxon>
        <taxon>Fungi</taxon>
        <taxon>Dikarya</taxon>
        <taxon>Ascomycota</taxon>
        <taxon>Pezizomycotina</taxon>
        <taxon>Dothideomycetes</taxon>
        <taxon>Dothideomycetidae</taxon>
        <taxon>Mycosphaerellales</taxon>
        <taxon>Extremaceae</taxon>
        <taxon>Vermiconidia</taxon>
    </lineage>
</organism>
<reference evidence="1" key="1">
    <citation type="submission" date="2023-07" db="EMBL/GenBank/DDBJ databases">
        <title>Black Yeasts Isolated from many extreme environments.</title>
        <authorList>
            <person name="Coleine C."/>
            <person name="Stajich J.E."/>
            <person name="Selbmann L."/>
        </authorList>
    </citation>
    <scope>NUCLEOTIDE SEQUENCE</scope>
    <source>
        <strain evidence="1">CCFEE 5714</strain>
    </source>
</reference>
<evidence type="ECO:0000313" key="2">
    <source>
        <dbReference type="Proteomes" id="UP001281147"/>
    </source>
</evidence>